<accession>A0A841BKU0</accession>
<keyword evidence="2" id="KW-1185">Reference proteome</keyword>
<comment type="caution">
    <text evidence="1">The sequence shown here is derived from an EMBL/GenBank/DDBJ whole genome shotgun (WGS) entry which is preliminary data.</text>
</comment>
<reference evidence="1 2" key="1">
    <citation type="submission" date="2020-08" db="EMBL/GenBank/DDBJ databases">
        <title>Sequencing the genomes of 1000 actinobacteria strains.</title>
        <authorList>
            <person name="Klenk H.-P."/>
        </authorList>
    </citation>
    <scope>NUCLEOTIDE SEQUENCE [LARGE SCALE GENOMIC DNA]</scope>
    <source>
        <strain evidence="1 2">DSM 45362</strain>
    </source>
</reference>
<evidence type="ECO:0000313" key="2">
    <source>
        <dbReference type="Proteomes" id="UP000587527"/>
    </source>
</evidence>
<name>A0A841BKU0_9ACTN</name>
<proteinExistence type="predicted"/>
<dbReference type="Proteomes" id="UP000587527">
    <property type="component" value="Unassembled WGS sequence"/>
</dbReference>
<dbReference type="EMBL" id="JACHMN010000002">
    <property type="protein sequence ID" value="MBB5867978.1"/>
    <property type="molecule type" value="Genomic_DNA"/>
</dbReference>
<sequence>MTTTGEQRQALSLALFAVDSHAVHDTLCRR</sequence>
<gene>
    <name evidence="1" type="ORF">F4553_001357</name>
</gene>
<protein>
    <submittedName>
        <fullName evidence="1">Uncharacterized protein</fullName>
    </submittedName>
</protein>
<organism evidence="1 2">
    <name type="scientific">Allocatelliglobosispora scoriae</name>
    <dbReference type="NCBI Taxonomy" id="643052"/>
    <lineage>
        <taxon>Bacteria</taxon>
        <taxon>Bacillati</taxon>
        <taxon>Actinomycetota</taxon>
        <taxon>Actinomycetes</taxon>
        <taxon>Micromonosporales</taxon>
        <taxon>Micromonosporaceae</taxon>
        <taxon>Allocatelliglobosispora</taxon>
    </lineage>
</organism>
<dbReference type="AlphaFoldDB" id="A0A841BKU0"/>
<evidence type="ECO:0000313" key="1">
    <source>
        <dbReference type="EMBL" id="MBB5867978.1"/>
    </source>
</evidence>